<dbReference type="InterPro" id="IPR046357">
    <property type="entry name" value="PPIase_dom_sf"/>
</dbReference>
<reference evidence="9" key="1">
    <citation type="journal article" date="2019" name="Int. J. Syst. Evol. Microbiol.">
        <title>The Global Catalogue of Microorganisms (GCM) 10K type strain sequencing project: providing services to taxonomists for standard genome sequencing and annotation.</title>
        <authorList>
            <consortium name="The Broad Institute Genomics Platform"/>
            <consortium name="The Broad Institute Genome Sequencing Center for Infectious Disease"/>
            <person name="Wu L."/>
            <person name="Ma J."/>
        </authorList>
    </citation>
    <scope>NUCLEOTIDE SEQUENCE [LARGE SCALE GENOMIC DNA]</scope>
    <source>
        <strain evidence="9">JCM 11590</strain>
    </source>
</reference>
<comment type="similarity">
    <text evidence="2 6">Belongs to the FKBP-type PPIase family.</text>
</comment>
<keyword evidence="3 5" id="KW-0697">Rotamase</keyword>
<evidence type="ECO:0000256" key="1">
    <source>
        <dbReference type="ARBA" id="ARBA00000971"/>
    </source>
</evidence>
<comment type="catalytic activity">
    <reaction evidence="1 5 6">
        <text>[protein]-peptidylproline (omega=180) = [protein]-peptidylproline (omega=0)</text>
        <dbReference type="Rhea" id="RHEA:16237"/>
        <dbReference type="Rhea" id="RHEA-COMP:10747"/>
        <dbReference type="Rhea" id="RHEA-COMP:10748"/>
        <dbReference type="ChEBI" id="CHEBI:83833"/>
        <dbReference type="ChEBI" id="CHEBI:83834"/>
        <dbReference type="EC" id="5.2.1.8"/>
    </reaction>
</comment>
<dbReference type="Gene3D" id="3.10.50.40">
    <property type="match status" value="1"/>
</dbReference>
<dbReference type="NCBIfam" id="NF008602">
    <property type="entry name" value="PRK11570.1"/>
    <property type="match status" value="1"/>
</dbReference>
<dbReference type="InterPro" id="IPR036944">
    <property type="entry name" value="PPIase_FKBP_N_sf"/>
</dbReference>
<dbReference type="Gene3D" id="1.10.287.460">
    <property type="entry name" value="Peptidyl-prolyl cis-trans isomerase, FKBP-type, N-terminal domain"/>
    <property type="match status" value="1"/>
</dbReference>
<evidence type="ECO:0000259" key="7">
    <source>
        <dbReference type="PROSITE" id="PS50059"/>
    </source>
</evidence>
<dbReference type="SUPFAM" id="SSF54534">
    <property type="entry name" value="FKBP-like"/>
    <property type="match status" value="1"/>
</dbReference>
<name>A0ABQ2CKH3_9GAMM</name>
<dbReference type="PROSITE" id="PS51257">
    <property type="entry name" value="PROKAR_LIPOPROTEIN"/>
    <property type="match status" value="1"/>
</dbReference>
<dbReference type="Pfam" id="PF01346">
    <property type="entry name" value="FKBP_N"/>
    <property type="match status" value="1"/>
</dbReference>
<dbReference type="InterPro" id="IPR001179">
    <property type="entry name" value="PPIase_FKBP_dom"/>
</dbReference>
<dbReference type="GO" id="GO:0016853">
    <property type="term" value="F:isomerase activity"/>
    <property type="evidence" value="ECO:0007669"/>
    <property type="project" value="UniProtKB-KW"/>
</dbReference>
<accession>A0ABQ2CKH3</accession>
<dbReference type="RefSeq" id="WP_188635111.1">
    <property type="nucleotide sequence ID" value="NZ_BMNN01000001.1"/>
</dbReference>
<feature type="domain" description="PPIase FKBP-type" evidence="7">
    <location>
        <begin position="144"/>
        <end position="230"/>
    </location>
</feature>
<evidence type="ECO:0000256" key="5">
    <source>
        <dbReference type="PROSITE-ProRule" id="PRU00277"/>
    </source>
</evidence>
<protein>
    <recommendedName>
        <fullName evidence="6">Peptidyl-prolyl cis-trans isomerase</fullName>
        <ecNumber evidence="6">5.2.1.8</ecNumber>
    </recommendedName>
</protein>
<evidence type="ECO:0000256" key="2">
    <source>
        <dbReference type="ARBA" id="ARBA00006577"/>
    </source>
</evidence>
<evidence type="ECO:0000313" key="9">
    <source>
        <dbReference type="Proteomes" id="UP000633263"/>
    </source>
</evidence>
<keyword evidence="4 5" id="KW-0413">Isomerase</keyword>
<gene>
    <name evidence="8" type="ORF">GCM10009083_06200</name>
</gene>
<dbReference type="Pfam" id="PF00254">
    <property type="entry name" value="FKBP_C"/>
    <property type="match status" value="1"/>
</dbReference>
<evidence type="ECO:0000256" key="4">
    <source>
        <dbReference type="ARBA" id="ARBA00023235"/>
    </source>
</evidence>
<evidence type="ECO:0000313" key="8">
    <source>
        <dbReference type="EMBL" id="GGI92419.1"/>
    </source>
</evidence>
<sequence length="241" mass="25466">MKRNLLAATVAIGIVTLMGCNKEKEPELTTSIQQASYGIGLNLGQSLAQDGLNELDIDALTLGMKDALGGTDARVDEKDIIAAFGDLQASLEARANEADEEAQQAGADFLAENGARDGVITTESGLQYEVLESGDAEGAQPGASDVVTVHYEGRLIDGTVFDSSLSRGEPIDLPVAQVIPGWVEALQLMRVGDKWKVTIPSELAYGPASPSPLIPPNSVLVFDMELLGIQGQDEGQEQDQE</sequence>
<evidence type="ECO:0000256" key="6">
    <source>
        <dbReference type="RuleBase" id="RU003915"/>
    </source>
</evidence>
<proteinExistence type="inferred from homology"/>
<dbReference type="Proteomes" id="UP000633263">
    <property type="component" value="Unassembled WGS sequence"/>
</dbReference>
<dbReference type="PROSITE" id="PS50059">
    <property type="entry name" value="FKBP_PPIASE"/>
    <property type="match status" value="1"/>
</dbReference>
<dbReference type="EMBL" id="BMNN01000001">
    <property type="protein sequence ID" value="GGI92419.1"/>
    <property type="molecule type" value="Genomic_DNA"/>
</dbReference>
<dbReference type="EC" id="5.2.1.8" evidence="6"/>
<evidence type="ECO:0000256" key="3">
    <source>
        <dbReference type="ARBA" id="ARBA00023110"/>
    </source>
</evidence>
<comment type="caution">
    <text evidence="8">The sequence shown here is derived from an EMBL/GenBank/DDBJ whole genome shotgun (WGS) entry which is preliminary data.</text>
</comment>
<dbReference type="InterPro" id="IPR000774">
    <property type="entry name" value="PPIase_FKBP_N"/>
</dbReference>
<keyword evidence="9" id="KW-1185">Reference proteome</keyword>
<organism evidence="8 9">
    <name type="scientific">Halopseudomonas pertucinogena</name>
    <dbReference type="NCBI Taxonomy" id="86175"/>
    <lineage>
        <taxon>Bacteria</taxon>
        <taxon>Pseudomonadati</taxon>
        <taxon>Pseudomonadota</taxon>
        <taxon>Gammaproteobacteria</taxon>
        <taxon>Pseudomonadales</taxon>
        <taxon>Pseudomonadaceae</taxon>
        <taxon>Halopseudomonas</taxon>
    </lineage>
</organism>
<dbReference type="PANTHER" id="PTHR43811:SF23">
    <property type="entry name" value="FKBP-TYPE 22 KDA PEPTIDYL-PROLYL CIS-TRANS ISOMERASE"/>
    <property type="match status" value="1"/>
</dbReference>
<dbReference type="PANTHER" id="PTHR43811">
    <property type="entry name" value="FKBP-TYPE PEPTIDYL-PROLYL CIS-TRANS ISOMERASE FKPA"/>
    <property type="match status" value="1"/>
</dbReference>